<accession>A0ABT2ETD3</accession>
<evidence type="ECO:0000313" key="2">
    <source>
        <dbReference type="Proteomes" id="UP001204798"/>
    </source>
</evidence>
<protein>
    <recommendedName>
        <fullName evidence="3">Twin-arginine translocation signal domain-containing protein</fullName>
    </recommendedName>
</protein>
<dbReference type="RefSeq" id="WP_259102203.1">
    <property type="nucleotide sequence ID" value="NZ_CP130454.1"/>
</dbReference>
<name>A0ABT2ETD3_9BACT</name>
<proteinExistence type="predicted"/>
<sequence>MKRRDILKLGLAGLVGLERLTKAMAGETLQQFEPTAVACDISAAALPVPVNCQPTPGGGYTLCGADNQNVTCYGVSQQGAAFDCTNYSCNQNFVCEDFTCFQGSGGDFNCYNSFDCAARDAGAQFHCQGSDFFTDQFNCYAYFRCNPDRGQSQRFYCDDFYCTEGNFWCYGQYNGCIGTYSE</sequence>
<gene>
    <name evidence="1" type="ORF">M2350_003675</name>
</gene>
<dbReference type="EMBL" id="JANUCP010000011">
    <property type="protein sequence ID" value="MCS3921229.1"/>
    <property type="molecule type" value="Genomic_DNA"/>
</dbReference>
<evidence type="ECO:0000313" key="1">
    <source>
        <dbReference type="EMBL" id="MCS3921229.1"/>
    </source>
</evidence>
<evidence type="ECO:0008006" key="3">
    <source>
        <dbReference type="Google" id="ProtNLM"/>
    </source>
</evidence>
<organism evidence="1 2">
    <name type="scientific">Candidatus Fervidibacter sacchari</name>
    <dbReference type="NCBI Taxonomy" id="1448929"/>
    <lineage>
        <taxon>Bacteria</taxon>
        <taxon>Candidatus Fervidibacterota</taxon>
        <taxon>Candidatus Fervidibacter</taxon>
    </lineage>
</organism>
<keyword evidence="2" id="KW-1185">Reference proteome</keyword>
<comment type="caution">
    <text evidence="1">The sequence shown here is derived from an EMBL/GenBank/DDBJ whole genome shotgun (WGS) entry which is preliminary data.</text>
</comment>
<reference evidence="1 2" key="1">
    <citation type="submission" date="2022-08" db="EMBL/GenBank/DDBJ databases">
        <title>Bacterial and archaeal communities from various locations to study Microbial Dark Matter (Phase II).</title>
        <authorList>
            <person name="Stepanauskas R."/>
        </authorList>
    </citation>
    <scope>NUCLEOTIDE SEQUENCE [LARGE SCALE GENOMIC DNA]</scope>
    <source>
        <strain evidence="1 2">PD1</strain>
    </source>
</reference>
<dbReference type="Proteomes" id="UP001204798">
    <property type="component" value="Unassembled WGS sequence"/>
</dbReference>